<dbReference type="AlphaFoldDB" id="A0A1H8UD88"/>
<evidence type="ECO:0000256" key="2">
    <source>
        <dbReference type="ARBA" id="ARBA00022729"/>
    </source>
</evidence>
<evidence type="ECO:0000313" key="8">
    <source>
        <dbReference type="EMBL" id="SEP01232.1"/>
    </source>
</evidence>
<dbReference type="EMBL" id="FOEG01000006">
    <property type="protein sequence ID" value="SEP01232.1"/>
    <property type="molecule type" value="Genomic_DNA"/>
</dbReference>
<name>A0A1H8UD88_9GAMM</name>
<dbReference type="Pfam" id="PF13627">
    <property type="entry name" value="LptM_cons"/>
    <property type="match status" value="1"/>
</dbReference>
<protein>
    <submittedName>
        <fullName evidence="8">Lipoprotein-attachment site-containing protein</fullName>
    </submittedName>
</protein>
<keyword evidence="2" id="KW-0732">Signal</keyword>
<evidence type="ECO:0000256" key="4">
    <source>
        <dbReference type="ARBA" id="ARBA00023139"/>
    </source>
</evidence>
<dbReference type="InterPro" id="IPR032831">
    <property type="entry name" value="LptM_cons"/>
</dbReference>
<dbReference type="PROSITE" id="PS51257">
    <property type="entry name" value="PROKAR_LIPOPROTEIN"/>
    <property type="match status" value="1"/>
</dbReference>
<accession>A0A1H8UD88</accession>
<evidence type="ECO:0000256" key="7">
    <source>
        <dbReference type="SAM" id="MobiDB-lite"/>
    </source>
</evidence>
<dbReference type="NCBIfam" id="NF047847">
    <property type="entry name" value="SS_mature_LptM"/>
    <property type="match status" value="1"/>
</dbReference>
<keyword evidence="5" id="KW-0998">Cell outer membrane</keyword>
<keyword evidence="4" id="KW-0564">Palmitate</keyword>
<evidence type="ECO:0000256" key="1">
    <source>
        <dbReference type="ARBA" id="ARBA00004459"/>
    </source>
</evidence>
<comment type="subcellular location">
    <subcellularLocation>
        <location evidence="1">Cell outer membrane</location>
        <topology evidence="1">Lipid-anchor</topology>
    </subcellularLocation>
</comment>
<evidence type="ECO:0000256" key="3">
    <source>
        <dbReference type="ARBA" id="ARBA00023136"/>
    </source>
</evidence>
<keyword evidence="6 8" id="KW-0449">Lipoprotein</keyword>
<keyword evidence="9" id="KW-1185">Reference proteome</keyword>
<evidence type="ECO:0000256" key="5">
    <source>
        <dbReference type="ARBA" id="ARBA00023237"/>
    </source>
</evidence>
<dbReference type="STRING" id="406100.SAMN04488052_106119"/>
<dbReference type="RefSeq" id="WP_139209219.1">
    <property type="nucleotide sequence ID" value="NZ_FOEG01000006.1"/>
</dbReference>
<proteinExistence type="predicted"/>
<keyword evidence="3" id="KW-0472">Membrane</keyword>
<dbReference type="Proteomes" id="UP000199657">
    <property type="component" value="Unassembled WGS sequence"/>
</dbReference>
<reference evidence="8 9" key="1">
    <citation type="submission" date="2016-10" db="EMBL/GenBank/DDBJ databases">
        <authorList>
            <person name="de Groot N.N."/>
        </authorList>
    </citation>
    <scope>NUCLEOTIDE SEQUENCE [LARGE SCALE GENOMIC DNA]</scope>
    <source>
        <strain evidence="8 9">CGMCC 1.6291</strain>
    </source>
</reference>
<dbReference type="GO" id="GO:0009279">
    <property type="term" value="C:cell outer membrane"/>
    <property type="evidence" value="ECO:0007669"/>
    <property type="project" value="UniProtKB-SubCell"/>
</dbReference>
<gene>
    <name evidence="8" type="ORF">SAMN04488052_106119</name>
</gene>
<evidence type="ECO:0000313" key="9">
    <source>
        <dbReference type="Proteomes" id="UP000199657"/>
    </source>
</evidence>
<evidence type="ECO:0000256" key="6">
    <source>
        <dbReference type="ARBA" id="ARBA00023288"/>
    </source>
</evidence>
<sequence length="49" mass="5115">MYRLTGTLALALLLAACGQKGDLHLPEDDDDTAMDTAPVSAPYGPQEPA</sequence>
<feature type="region of interest" description="Disordered" evidence="7">
    <location>
        <begin position="21"/>
        <end position="49"/>
    </location>
</feature>
<organism evidence="8 9">
    <name type="scientific">Aquisalimonas asiatica</name>
    <dbReference type="NCBI Taxonomy" id="406100"/>
    <lineage>
        <taxon>Bacteria</taxon>
        <taxon>Pseudomonadati</taxon>
        <taxon>Pseudomonadota</taxon>
        <taxon>Gammaproteobacteria</taxon>
        <taxon>Chromatiales</taxon>
        <taxon>Ectothiorhodospiraceae</taxon>
        <taxon>Aquisalimonas</taxon>
    </lineage>
</organism>